<evidence type="ECO:0000313" key="3">
    <source>
        <dbReference type="EnsemblMetazoa" id="MESCA007418-PA"/>
    </source>
</evidence>
<feature type="region of interest" description="Disordered" evidence="2">
    <location>
        <begin position="56"/>
        <end position="114"/>
    </location>
</feature>
<organism evidence="3 4">
    <name type="scientific">Megaselia scalaris</name>
    <name type="common">Humpbacked fly</name>
    <name type="synonym">Phora scalaris</name>
    <dbReference type="NCBI Taxonomy" id="36166"/>
    <lineage>
        <taxon>Eukaryota</taxon>
        <taxon>Metazoa</taxon>
        <taxon>Ecdysozoa</taxon>
        <taxon>Arthropoda</taxon>
        <taxon>Hexapoda</taxon>
        <taxon>Insecta</taxon>
        <taxon>Pterygota</taxon>
        <taxon>Neoptera</taxon>
        <taxon>Endopterygota</taxon>
        <taxon>Diptera</taxon>
        <taxon>Brachycera</taxon>
        <taxon>Muscomorpha</taxon>
        <taxon>Platypezoidea</taxon>
        <taxon>Phoridae</taxon>
        <taxon>Megaseliini</taxon>
        <taxon>Megaselia</taxon>
    </lineage>
</organism>
<feature type="region of interest" description="Disordered" evidence="2">
    <location>
        <begin position="150"/>
        <end position="261"/>
    </location>
</feature>
<dbReference type="AlphaFoldDB" id="T1GUK3"/>
<keyword evidence="4" id="KW-1185">Reference proteome</keyword>
<feature type="compositionally biased region" description="Basic and acidic residues" evidence="2">
    <location>
        <begin position="92"/>
        <end position="111"/>
    </location>
</feature>
<feature type="compositionally biased region" description="Low complexity" evidence="2">
    <location>
        <begin position="233"/>
        <end position="257"/>
    </location>
</feature>
<dbReference type="EMBL" id="CAQQ02393616">
    <property type="status" value="NOT_ANNOTATED_CDS"/>
    <property type="molecule type" value="Genomic_DNA"/>
</dbReference>
<sequence length="566" mass="66662">MYKRDNPYNFEIPSGPPPKDYQGQARYWCKVLGITPDQLSQMSEQDLENRVQMFQQSYMRNTNKMKSRDDRHPAYQSVMESSGSPRRTRTPRYQEDESRRTPRNENLEKNARKLAAKKAAVAKVQRQLEEEAALEAEERQQRLEQERYALQQQQNQKDNAQRRARRSVPAPVPPRQSARSPDRRQRTESPQYRNSMSPTRATEAATISRGATKAETISGRSTKQEQLFEEQQRQQQMYEEQQRQQQLFEEQQRHQQQINEDNERKRYLKYLEDQFQRKQKELERRRLREEELLLQQRQQALDPEYQTDDIVSNEEGDFTEATEVEDEETYENDYEAEESDDDIKAWCELFGVDENELFDMSETEIHRRLDQCELRKKQAQILKEKTKHLNLKNFKIRSFTKESFRPGEKPLVKIPNDRKSISLKEVRKRGGQSCGCEEEEDSSAMFEILCNAAIELERTYGEDIFGTSDINPCISKNSLTELFISAQGCRGDYFDTSIAFDYDSNTVYFSSKKFTDDQEIITTKEIPLHKNIYECMFDNSLCDRGGDDDGVLQVMTFMANDKGDKK</sequence>
<feature type="region of interest" description="Disordered" evidence="2">
    <location>
        <begin position="318"/>
        <end position="337"/>
    </location>
</feature>
<proteinExistence type="predicted"/>
<evidence type="ECO:0000313" key="4">
    <source>
        <dbReference type="Proteomes" id="UP000015102"/>
    </source>
</evidence>
<reference evidence="3" key="2">
    <citation type="submission" date="2015-06" db="UniProtKB">
        <authorList>
            <consortium name="EnsemblMetazoa"/>
        </authorList>
    </citation>
    <scope>IDENTIFICATION</scope>
</reference>
<reference evidence="4" key="1">
    <citation type="submission" date="2013-02" db="EMBL/GenBank/DDBJ databases">
        <authorList>
            <person name="Hughes D."/>
        </authorList>
    </citation>
    <scope>NUCLEOTIDE SEQUENCE</scope>
    <source>
        <strain>Durham</strain>
        <strain evidence="4">NC isolate 2 -- Noor lab</strain>
    </source>
</reference>
<evidence type="ECO:0000256" key="1">
    <source>
        <dbReference type="SAM" id="Coils"/>
    </source>
</evidence>
<evidence type="ECO:0000256" key="2">
    <source>
        <dbReference type="SAM" id="MobiDB-lite"/>
    </source>
</evidence>
<accession>T1GUK3</accession>
<dbReference type="HOGENOM" id="CLU_481713_0_0_1"/>
<keyword evidence="1" id="KW-0175">Coiled coil</keyword>
<name>T1GUK3_MEGSC</name>
<dbReference type="Proteomes" id="UP000015102">
    <property type="component" value="Unassembled WGS sequence"/>
</dbReference>
<dbReference type="EMBL" id="CAQQ02393617">
    <property type="status" value="NOT_ANNOTATED_CDS"/>
    <property type="molecule type" value="Genomic_DNA"/>
</dbReference>
<feature type="region of interest" description="Disordered" evidence="2">
    <location>
        <begin position="1"/>
        <end position="22"/>
    </location>
</feature>
<feature type="coiled-coil region" evidence="1">
    <location>
        <begin position="272"/>
        <end position="299"/>
    </location>
</feature>
<protein>
    <submittedName>
        <fullName evidence="3">Uncharacterized protein</fullName>
    </submittedName>
</protein>
<dbReference type="EnsemblMetazoa" id="MESCA007418-RA">
    <property type="protein sequence ID" value="MESCA007418-PA"/>
    <property type="gene ID" value="MESCA007418"/>
</dbReference>
<feature type="compositionally biased region" description="Polar residues" evidence="2">
    <location>
        <begin position="188"/>
        <end position="200"/>
    </location>
</feature>